<feature type="transmembrane region" description="Helical" evidence="1">
    <location>
        <begin position="140"/>
        <end position="160"/>
    </location>
</feature>
<keyword evidence="1" id="KW-0472">Membrane</keyword>
<keyword evidence="3" id="KW-1185">Reference proteome</keyword>
<feature type="transmembrane region" description="Helical" evidence="1">
    <location>
        <begin position="180"/>
        <end position="200"/>
    </location>
</feature>
<evidence type="ECO:0000313" key="2">
    <source>
        <dbReference type="EMBL" id="MDD0838243.1"/>
    </source>
</evidence>
<feature type="transmembrane region" description="Helical" evidence="1">
    <location>
        <begin position="95"/>
        <end position="112"/>
    </location>
</feature>
<protein>
    <recommendedName>
        <fullName evidence="4">Oligosaccharide repeat unit polymerase</fullName>
    </recommendedName>
</protein>
<feature type="transmembrane region" description="Helical" evidence="1">
    <location>
        <begin position="433"/>
        <end position="450"/>
    </location>
</feature>
<dbReference type="Proteomes" id="UP001528673">
    <property type="component" value="Unassembled WGS sequence"/>
</dbReference>
<gene>
    <name evidence="2" type="ORF">PSQ40_06640</name>
</gene>
<feature type="transmembrane region" description="Helical" evidence="1">
    <location>
        <begin position="212"/>
        <end position="231"/>
    </location>
</feature>
<sequence length="462" mass="52446">MSFLFWTLSCFSLLLLILAYAIYPVFLFSSLVLHLVLWLQVIVCLSHELKRKVGSYAGCSVVAFSYLFLLIAPSFQLISSDGLMVNTMTISDTAISSANLQFAFFLAGYIFFRKRSPDYFSSFVLNRSFDSTDVDKQKDFFRAIVFLFLSICALGLTYGITSDIVSERVSLVNDLIMSPLYLIKTKFLGFLPIPILLYIIISVRSRIFKSPLWFLVFIFSLLGVLISQNPLLEKRQSIGPVYLSIAAACLFYQIHSGLHRFLYIFSSIVVALPLISIFTHISYLDWADANISMDVIYDHFLETHYDAWANAAGASELTSLWGYFGGQQLVGSILFWVPREIWPDKPVMSGVEIARYLEAFYAMWFDNISAPLATEGFLDFWYLGSFFYGAFLALLCRFLDYTQIVVKSAVIVGLGLYFSFFLVFLLRGALMNAVAYGFGNMLAFILVYGVDQYFGQRRIAQE</sequence>
<keyword evidence="1" id="KW-0812">Transmembrane</keyword>
<evidence type="ECO:0008006" key="4">
    <source>
        <dbReference type="Google" id="ProtNLM"/>
    </source>
</evidence>
<evidence type="ECO:0000313" key="3">
    <source>
        <dbReference type="Proteomes" id="UP001528673"/>
    </source>
</evidence>
<feature type="transmembrane region" description="Helical" evidence="1">
    <location>
        <begin position="406"/>
        <end position="427"/>
    </location>
</feature>
<evidence type="ECO:0000256" key="1">
    <source>
        <dbReference type="SAM" id="Phobius"/>
    </source>
</evidence>
<dbReference type="RefSeq" id="WP_273949889.1">
    <property type="nucleotide sequence ID" value="NZ_JAQSIP010000002.1"/>
</dbReference>
<keyword evidence="1" id="KW-1133">Transmembrane helix</keyword>
<dbReference type="EMBL" id="JAQSIP010000002">
    <property type="protein sequence ID" value="MDD0838243.1"/>
    <property type="molecule type" value="Genomic_DNA"/>
</dbReference>
<feature type="transmembrane region" description="Helical" evidence="1">
    <location>
        <begin position="237"/>
        <end position="254"/>
    </location>
</feature>
<feature type="transmembrane region" description="Helical" evidence="1">
    <location>
        <begin position="56"/>
        <end position="75"/>
    </location>
</feature>
<name>A0ABT5MWQ6_9BURK</name>
<accession>A0ABT5MWQ6</accession>
<feature type="transmembrane region" description="Helical" evidence="1">
    <location>
        <begin position="380"/>
        <end position="399"/>
    </location>
</feature>
<proteinExistence type="predicted"/>
<reference evidence="2 3" key="1">
    <citation type="submission" date="2023-02" db="EMBL/GenBank/DDBJ databases">
        <title>Bacterial whole genomic sequence of Curvibacter sp. HBC61.</title>
        <authorList>
            <person name="Le V."/>
            <person name="Ko S.-R."/>
            <person name="Ahn C.-Y."/>
            <person name="Oh H.-M."/>
        </authorList>
    </citation>
    <scope>NUCLEOTIDE SEQUENCE [LARGE SCALE GENOMIC DNA]</scope>
    <source>
        <strain evidence="2 3">HBC61</strain>
    </source>
</reference>
<feature type="transmembrane region" description="Helical" evidence="1">
    <location>
        <begin position="261"/>
        <end position="283"/>
    </location>
</feature>
<organism evidence="2 3">
    <name type="scientific">Curvibacter cyanobacteriorum</name>
    <dbReference type="NCBI Taxonomy" id="3026422"/>
    <lineage>
        <taxon>Bacteria</taxon>
        <taxon>Pseudomonadati</taxon>
        <taxon>Pseudomonadota</taxon>
        <taxon>Betaproteobacteria</taxon>
        <taxon>Burkholderiales</taxon>
        <taxon>Comamonadaceae</taxon>
        <taxon>Curvibacter</taxon>
    </lineage>
</organism>
<comment type="caution">
    <text evidence="2">The sequence shown here is derived from an EMBL/GenBank/DDBJ whole genome shotgun (WGS) entry which is preliminary data.</text>
</comment>